<keyword evidence="2" id="KW-0812">Transmembrane</keyword>
<reference evidence="4" key="1">
    <citation type="submission" date="2017-05" db="EMBL/GenBank/DDBJ databases">
        <authorList>
            <person name="Sharma S."/>
            <person name="Sidhu C."/>
            <person name="Pinnaka A.K."/>
        </authorList>
    </citation>
    <scope>NUCLEOTIDE SEQUENCE [LARGE SCALE GENOMIC DNA]</scope>
    <source>
        <strain evidence="4">AK93</strain>
    </source>
</reference>
<keyword evidence="1" id="KW-1003">Cell membrane</keyword>
<evidence type="ECO:0000313" key="3">
    <source>
        <dbReference type="EMBL" id="RFA36497.1"/>
    </source>
</evidence>
<dbReference type="PANTHER" id="PTHR35813:SF1">
    <property type="entry name" value="INNER MEMBRANE PROTEIN YBAN"/>
    <property type="match status" value="1"/>
</dbReference>
<dbReference type="AlphaFoldDB" id="A0A3E0WX50"/>
<accession>A0A3E0WX50</accession>
<dbReference type="GO" id="GO:0005886">
    <property type="term" value="C:plasma membrane"/>
    <property type="evidence" value="ECO:0007669"/>
    <property type="project" value="UniProtKB-SubCell"/>
</dbReference>
<feature type="transmembrane region" description="Helical" evidence="2">
    <location>
        <begin position="104"/>
        <end position="122"/>
    </location>
</feature>
<keyword evidence="1" id="KW-0997">Cell inner membrane</keyword>
<comment type="caution">
    <text evidence="3">The sequence shown here is derived from an EMBL/GenBank/DDBJ whole genome shotgun (WGS) entry which is preliminary data.</text>
</comment>
<dbReference type="OrthoDB" id="9816293at2"/>
<protein>
    <recommendedName>
        <fullName evidence="1">Inner membrane protein</fullName>
    </recommendedName>
</protein>
<keyword evidence="4" id="KW-1185">Reference proteome</keyword>
<feature type="transmembrane region" description="Helical" evidence="2">
    <location>
        <begin position="12"/>
        <end position="45"/>
    </location>
</feature>
<dbReference type="Proteomes" id="UP000256763">
    <property type="component" value="Unassembled WGS sequence"/>
</dbReference>
<dbReference type="Pfam" id="PF04304">
    <property type="entry name" value="DUF454"/>
    <property type="match status" value="1"/>
</dbReference>
<dbReference type="PANTHER" id="PTHR35813">
    <property type="entry name" value="INNER MEMBRANE PROTEIN YBAN"/>
    <property type="match status" value="1"/>
</dbReference>
<sequence length="133" mass="14640">MSELVPALHRRVPYLCLSYVCIALGAAGVILPLLPTTPFLLLAAWSASRGSPRLDRWLRQHPRFGPVLRAWREERAVPLRAKKLAVALLASSWAILWLTGAPGWLLLGTAGLFLCVGGFVCTRPSPYRPRSTI</sequence>
<gene>
    <name evidence="3" type="ORF">CAL65_11040</name>
</gene>
<keyword evidence="1 2" id="KW-0472">Membrane</keyword>
<keyword evidence="2" id="KW-1133">Transmembrane helix</keyword>
<organism evidence="3 4">
    <name type="scientific">Alkalilimnicola ehrlichii</name>
    <dbReference type="NCBI Taxonomy" id="351052"/>
    <lineage>
        <taxon>Bacteria</taxon>
        <taxon>Pseudomonadati</taxon>
        <taxon>Pseudomonadota</taxon>
        <taxon>Gammaproteobacteria</taxon>
        <taxon>Chromatiales</taxon>
        <taxon>Ectothiorhodospiraceae</taxon>
        <taxon>Alkalilimnicola</taxon>
    </lineage>
</organism>
<proteinExistence type="predicted"/>
<evidence type="ECO:0000313" key="4">
    <source>
        <dbReference type="Proteomes" id="UP000256763"/>
    </source>
</evidence>
<dbReference type="RefSeq" id="WP_116301950.1">
    <property type="nucleotide sequence ID" value="NZ_NFZV01000007.1"/>
</dbReference>
<evidence type="ECO:0000256" key="1">
    <source>
        <dbReference type="PIRNR" id="PIRNR016789"/>
    </source>
</evidence>
<name>A0A3E0WX50_9GAMM</name>
<evidence type="ECO:0000256" key="2">
    <source>
        <dbReference type="SAM" id="Phobius"/>
    </source>
</evidence>
<dbReference type="PIRSF" id="PIRSF016789">
    <property type="entry name" value="DUF454"/>
    <property type="match status" value="1"/>
</dbReference>
<comment type="subcellular location">
    <subcellularLocation>
        <location evidence="1">Cell inner membrane</location>
        <topology evidence="1">Multi-pass membrane protein</topology>
    </subcellularLocation>
</comment>
<dbReference type="InterPro" id="IPR007401">
    <property type="entry name" value="DUF454"/>
</dbReference>
<dbReference type="EMBL" id="NFZW01000009">
    <property type="protein sequence ID" value="RFA36497.1"/>
    <property type="molecule type" value="Genomic_DNA"/>
</dbReference>